<reference evidence="1" key="1">
    <citation type="submission" date="2024-05" db="EMBL/GenBank/DDBJ databases">
        <title>Metabacillus sp. nov., isolated from the rhizosphere soil of tomato plants.</title>
        <authorList>
            <person name="Ma R."/>
        </authorList>
    </citation>
    <scope>NUCLEOTIDE SEQUENCE</scope>
    <source>
        <strain evidence="1">DBTR6</strain>
    </source>
</reference>
<comment type="caution">
    <text evidence="1">The sequence shown here is derived from an EMBL/GenBank/DDBJ whole genome shotgun (WGS) entry which is preliminary data.</text>
</comment>
<dbReference type="EMBL" id="JAIQUM010000008">
    <property type="protein sequence ID" value="MBZ5749681.1"/>
    <property type="molecule type" value="Genomic_DNA"/>
</dbReference>
<proteinExistence type="predicted"/>
<dbReference type="Gene3D" id="3.30.460.40">
    <property type="match status" value="1"/>
</dbReference>
<dbReference type="InterPro" id="IPR039498">
    <property type="entry name" value="NTP_transf_5"/>
</dbReference>
<sequence>MVDQFNLNLANVPRELRLILELLKKDNREFIEANSSELVVGIDWDLFIKQAIHHRVYPVLHTKCKEISGNLIPPNVIQKLSLEYKRNTFNMLQLSAEMERVSKIFTENHIRLLFLKGPVIAHDLYGDISQRTSSDLDFLIPINELEKAEEIIENLGYEKDDYFTSVLNDWKWRHHHVTYFHPQKRMKLEIHWKLNPGLGFEPSFEELWSRKRKSNLTTNPVYLLGKEDLFFFLASHGARHGWSRLRWLLDIHQMTGQDIDWGKTNMLLKVYHSHRVGAQALVLSTKLLHSKISDTMEPILDNKHSFRLAQDAIFYFERMVNLHTDPVLEDISKYHARHLVSLMSSRQKVLFVLSCLHPLPEDAETLPLPKLLHFLYFPLRPFIWALRKKKKHSYPRGNES</sequence>
<evidence type="ECO:0000313" key="2">
    <source>
        <dbReference type="Proteomes" id="UP001165287"/>
    </source>
</evidence>
<name>A0ABS7UND0_9BACI</name>
<evidence type="ECO:0000313" key="1">
    <source>
        <dbReference type="EMBL" id="MBZ5749681.1"/>
    </source>
</evidence>
<dbReference type="Proteomes" id="UP001165287">
    <property type="component" value="Unassembled WGS sequence"/>
</dbReference>
<gene>
    <name evidence="1" type="ORF">K9V48_05385</name>
</gene>
<keyword evidence="2" id="KW-1185">Reference proteome</keyword>
<protein>
    <submittedName>
        <fullName evidence="1">Nucleotidyltransferase family protein</fullName>
    </submittedName>
</protein>
<dbReference type="Pfam" id="PF14907">
    <property type="entry name" value="NTP_transf_5"/>
    <property type="match status" value="1"/>
</dbReference>
<organism evidence="1 2">
    <name type="scientific">Metabacillus rhizolycopersici</name>
    <dbReference type="NCBI Taxonomy" id="2875709"/>
    <lineage>
        <taxon>Bacteria</taxon>
        <taxon>Bacillati</taxon>
        <taxon>Bacillota</taxon>
        <taxon>Bacilli</taxon>
        <taxon>Bacillales</taxon>
        <taxon>Bacillaceae</taxon>
        <taxon>Metabacillus</taxon>
    </lineage>
</organism>
<dbReference type="RefSeq" id="WP_224137552.1">
    <property type="nucleotide sequence ID" value="NZ_JAIQUM010000008.1"/>
</dbReference>
<accession>A0ABS7UND0</accession>